<dbReference type="Proteomes" id="UP000426265">
    <property type="component" value="Unassembled WGS sequence"/>
</dbReference>
<gene>
    <name evidence="2" type="ORF">AN1_LOCUS3439</name>
</gene>
<accession>A0A654EFV5</accession>
<feature type="region of interest" description="Disordered" evidence="1">
    <location>
        <begin position="1"/>
        <end position="34"/>
    </location>
</feature>
<sequence length="34" mass="3778">MSSHGMEAKLRVINTSGSHQEDKQENSKADSVEF</sequence>
<protein>
    <submittedName>
        <fullName evidence="2">Uncharacterized protein</fullName>
    </submittedName>
</protein>
<organism evidence="2 3">
    <name type="scientific">Arabidopsis thaliana</name>
    <name type="common">Mouse-ear cress</name>
    <dbReference type="NCBI Taxonomy" id="3702"/>
    <lineage>
        <taxon>Eukaryota</taxon>
        <taxon>Viridiplantae</taxon>
        <taxon>Streptophyta</taxon>
        <taxon>Embryophyta</taxon>
        <taxon>Tracheophyta</taxon>
        <taxon>Spermatophyta</taxon>
        <taxon>Magnoliopsida</taxon>
        <taxon>eudicotyledons</taxon>
        <taxon>Gunneridae</taxon>
        <taxon>Pentapetalae</taxon>
        <taxon>rosids</taxon>
        <taxon>malvids</taxon>
        <taxon>Brassicales</taxon>
        <taxon>Brassicaceae</taxon>
        <taxon>Camelineae</taxon>
        <taxon>Arabidopsis</taxon>
    </lineage>
</organism>
<evidence type="ECO:0000256" key="1">
    <source>
        <dbReference type="SAM" id="MobiDB-lite"/>
    </source>
</evidence>
<reference evidence="2 3" key="1">
    <citation type="submission" date="2019-11" db="EMBL/GenBank/DDBJ databases">
        <authorList>
            <person name="Jiao W.-B."/>
            <person name="Schneeberger K."/>
        </authorList>
    </citation>
    <scope>NUCLEOTIDE SEQUENCE [LARGE SCALE GENOMIC DNA]</scope>
    <source>
        <strain evidence="3">cv. An-1</strain>
    </source>
</reference>
<dbReference type="EMBL" id="CACRSJ010000104">
    <property type="protein sequence ID" value="VYS47954.1"/>
    <property type="molecule type" value="Genomic_DNA"/>
</dbReference>
<proteinExistence type="predicted"/>
<evidence type="ECO:0000313" key="3">
    <source>
        <dbReference type="Proteomes" id="UP000426265"/>
    </source>
</evidence>
<dbReference type="AlphaFoldDB" id="A0A654EFV5"/>
<feature type="compositionally biased region" description="Basic and acidic residues" evidence="1">
    <location>
        <begin position="19"/>
        <end position="34"/>
    </location>
</feature>
<name>A0A654EFV5_ARATH</name>
<feature type="compositionally biased region" description="Basic and acidic residues" evidence="1">
    <location>
        <begin position="1"/>
        <end position="10"/>
    </location>
</feature>
<evidence type="ECO:0000313" key="2">
    <source>
        <dbReference type="EMBL" id="VYS47954.1"/>
    </source>
</evidence>